<evidence type="ECO:0000256" key="5">
    <source>
        <dbReference type="ARBA" id="ARBA00021850"/>
    </source>
</evidence>
<comment type="function">
    <text evidence="2">Catalyzes the removal of elemental sulfur and selenium atoms from L-cysteine, L-cystine, L-selenocysteine, and L-selenocystine to produce L-alanine.</text>
</comment>
<reference evidence="11" key="1">
    <citation type="submission" date="2009-01" db="EMBL/GenBank/DDBJ databases">
        <title>Complete sequence of Anaeromyxobacter dehalogenans 2CP-1.</title>
        <authorList>
            <consortium name="US DOE Joint Genome Institute"/>
            <person name="Lucas S."/>
            <person name="Copeland A."/>
            <person name="Lapidus A."/>
            <person name="Glavina del Rio T."/>
            <person name="Dalin E."/>
            <person name="Tice H."/>
            <person name="Bruce D."/>
            <person name="Goodwin L."/>
            <person name="Pitluck S."/>
            <person name="Saunders E."/>
            <person name="Brettin T."/>
            <person name="Detter J.C."/>
            <person name="Han C."/>
            <person name="Larimer F."/>
            <person name="Land M."/>
            <person name="Hauser L."/>
            <person name="Kyrpides N."/>
            <person name="Ovchinnikova G."/>
            <person name="Beliaev A.S."/>
            <person name="Richardson P."/>
        </authorList>
    </citation>
    <scope>NUCLEOTIDE SEQUENCE</scope>
    <source>
        <strain evidence="11">2CP-1</strain>
    </source>
</reference>
<dbReference type="GO" id="GO:0030170">
    <property type="term" value="F:pyridoxal phosphate binding"/>
    <property type="evidence" value="ECO:0007669"/>
    <property type="project" value="InterPro"/>
</dbReference>
<evidence type="ECO:0000313" key="11">
    <source>
        <dbReference type="EMBL" id="ACL64248.1"/>
    </source>
</evidence>
<sequence length="429" mass="45517">MSTAEAQAAGGRAARPEAREGARGAFDVERVRAEFPILARPVRGKPLAYLDSAATAQKPRAVIDAVRRYYEEDNANVHRGVHLLSERATRLYDGARVKVARFLGASDPHEVVFVRGTTEAVNLVAQTFGRQRVGPGDEILVTELEHHSNIVPWQLLCQEKGATLRAAPVSDAGDLDVEALDRMIGPRTRLVAVAHVSNALGTVNPVAEIVARAHAKGVPVLVDGAQAVPHLAVDLPALGADFYAFSGHKLYGPTGIGVLWGRKALLDALPPWQGGGDMILSVSFEKTTFNAVPHRFEAGTPNIAGAVGLAAAIDWLSAVGLEAAAAHEDALIAHALDALREVPGIRLIGTPRRRAGVISFLPGDVHPHDAGTILDRHGVAVRAGHHCAQPLMRRMGVAATVRASFAAYSTRADVDALVRGLHAVREVFA</sequence>
<dbReference type="KEGG" id="acp:A2cp1_0896"/>
<feature type="domain" description="Aminotransferase class V" evidence="10">
    <location>
        <begin position="49"/>
        <end position="417"/>
    </location>
</feature>
<dbReference type="PIRSF" id="PIRSF005572">
    <property type="entry name" value="NifS"/>
    <property type="match status" value="1"/>
</dbReference>
<dbReference type="EC" id="2.8.1.7" evidence="4"/>
<evidence type="ECO:0000256" key="9">
    <source>
        <dbReference type="SAM" id="MobiDB-lite"/>
    </source>
</evidence>
<evidence type="ECO:0000256" key="1">
    <source>
        <dbReference type="ARBA" id="ARBA00001933"/>
    </source>
</evidence>
<dbReference type="GO" id="GO:0031071">
    <property type="term" value="F:cysteine desulfurase activity"/>
    <property type="evidence" value="ECO:0007669"/>
    <property type="project" value="UniProtKB-EC"/>
</dbReference>
<dbReference type="PANTHER" id="PTHR43586:SF8">
    <property type="entry name" value="CYSTEINE DESULFURASE 1, CHLOROPLASTIC"/>
    <property type="match status" value="1"/>
</dbReference>
<keyword evidence="6" id="KW-0808">Transferase</keyword>
<evidence type="ECO:0000256" key="2">
    <source>
        <dbReference type="ARBA" id="ARBA00002824"/>
    </source>
</evidence>
<dbReference type="InterPro" id="IPR015424">
    <property type="entry name" value="PyrdxlP-dep_Trfase"/>
</dbReference>
<name>B8JEC2_ANAD2</name>
<dbReference type="CDD" id="cd06453">
    <property type="entry name" value="SufS_like"/>
    <property type="match status" value="1"/>
</dbReference>
<dbReference type="InterPro" id="IPR000192">
    <property type="entry name" value="Aminotrans_V_dom"/>
</dbReference>
<proteinExistence type="inferred from homology"/>
<dbReference type="AlphaFoldDB" id="B8JEC2"/>
<dbReference type="InterPro" id="IPR010970">
    <property type="entry name" value="Cys_dSase_SufS"/>
</dbReference>
<dbReference type="Pfam" id="PF00266">
    <property type="entry name" value="Aminotran_5"/>
    <property type="match status" value="1"/>
</dbReference>
<comment type="similarity">
    <text evidence="3">Belongs to the class-V pyridoxal-phosphate-dependent aminotransferase family. Csd subfamily.</text>
</comment>
<dbReference type="HOGENOM" id="CLU_003433_2_5_7"/>
<dbReference type="SUPFAM" id="SSF53383">
    <property type="entry name" value="PLP-dependent transferases"/>
    <property type="match status" value="1"/>
</dbReference>
<dbReference type="EMBL" id="CP001359">
    <property type="protein sequence ID" value="ACL64248.1"/>
    <property type="molecule type" value="Genomic_DNA"/>
</dbReference>
<keyword evidence="12" id="KW-1185">Reference proteome</keyword>
<gene>
    <name evidence="11" type="ordered locus">A2cp1_0896</name>
</gene>
<dbReference type="Proteomes" id="UP000007089">
    <property type="component" value="Chromosome"/>
</dbReference>
<evidence type="ECO:0000256" key="8">
    <source>
        <dbReference type="ARBA" id="ARBA00050776"/>
    </source>
</evidence>
<dbReference type="Gene3D" id="3.40.640.10">
    <property type="entry name" value="Type I PLP-dependent aspartate aminotransferase-like (Major domain)"/>
    <property type="match status" value="1"/>
</dbReference>
<evidence type="ECO:0000256" key="7">
    <source>
        <dbReference type="ARBA" id="ARBA00022898"/>
    </source>
</evidence>
<dbReference type="InterPro" id="IPR015421">
    <property type="entry name" value="PyrdxlP-dep_Trfase_major"/>
</dbReference>
<accession>B8JEC2</accession>
<protein>
    <recommendedName>
        <fullName evidence="5">Probable cysteine desulfurase</fullName>
        <ecNumber evidence="4">2.8.1.7</ecNumber>
    </recommendedName>
</protein>
<feature type="region of interest" description="Disordered" evidence="9">
    <location>
        <begin position="1"/>
        <end position="21"/>
    </location>
</feature>
<evidence type="ECO:0000256" key="4">
    <source>
        <dbReference type="ARBA" id="ARBA00012239"/>
    </source>
</evidence>
<dbReference type="NCBIfam" id="TIGR01979">
    <property type="entry name" value="sufS"/>
    <property type="match status" value="1"/>
</dbReference>
<evidence type="ECO:0000259" key="10">
    <source>
        <dbReference type="Pfam" id="PF00266"/>
    </source>
</evidence>
<dbReference type="InterPro" id="IPR016454">
    <property type="entry name" value="Cysteine_dSase"/>
</dbReference>
<evidence type="ECO:0000256" key="6">
    <source>
        <dbReference type="ARBA" id="ARBA00022679"/>
    </source>
</evidence>
<dbReference type="PANTHER" id="PTHR43586">
    <property type="entry name" value="CYSTEINE DESULFURASE"/>
    <property type="match status" value="1"/>
</dbReference>
<keyword evidence="7" id="KW-0663">Pyridoxal phosphate</keyword>
<dbReference type="RefSeq" id="WP_012632254.1">
    <property type="nucleotide sequence ID" value="NC_011891.1"/>
</dbReference>
<dbReference type="Gene3D" id="3.90.1150.10">
    <property type="entry name" value="Aspartate Aminotransferase, domain 1"/>
    <property type="match status" value="1"/>
</dbReference>
<comment type="cofactor">
    <cofactor evidence="1">
        <name>pyridoxal 5'-phosphate</name>
        <dbReference type="ChEBI" id="CHEBI:597326"/>
    </cofactor>
</comment>
<dbReference type="GO" id="GO:0006534">
    <property type="term" value="P:cysteine metabolic process"/>
    <property type="evidence" value="ECO:0007669"/>
    <property type="project" value="InterPro"/>
</dbReference>
<evidence type="ECO:0000313" key="12">
    <source>
        <dbReference type="Proteomes" id="UP000007089"/>
    </source>
</evidence>
<feature type="compositionally biased region" description="Low complexity" evidence="9">
    <location>
        <begin position="1"/>
        <end position="13"/>
    </location>
</feature>
<organism evidence="11 12">
    <name type="scientific">Anaeromyxobacter dehalogenans (strain ATCC BAA-258 / DSM 21875 / 2CP-1)</name>
    <dbReference type="NCBI Taxonomy" id="455488"/>
    <lineage>
        <taxon>Bacteria</taxon>
        <taxon>Pseudomonadati</taxon>
        <taxon>Myxococcota</taxon>
        <taxon>Myxococcia</taxon>
        <taxon>Myxococcales</taxon>
        <taxon>Cystobacterineae</taxon>
        <taxon>Anaeromyxobacteraceae</taxon>
        <taxon>Anaeromyxobacter</taxon>
    </lineage>
</organism>
<comment type="catalytic activity">
    <reaction evidence="8">
        <text>(sulfur carrier)-H + L-cysteine = (sulfur carrier)-SH + L-alanine</text>
        <dbReference type="Rhea" id="RHEA:43892"/>
        <dbReference type="Rhea" id="RHEA-COMP:14737"/>
        <dbReference type="Rhea" id="RHEA-COMP:14739"/>
        <dbReference type="ChEBI" id="CHEBI:29917"/>
        <dbReference type="ChEBI" id="CHEBI:35235"/>
        <dbReference type="ChEBI" id="CHEBI:57972"/>
        <dbReference type="ChEBI" id="CHEBI:64428"/>
        <dbReference type="EC" id="2.8.1.7"/>
    </reaction>
</comment>
<evidence type="ECO:0000256" key="3">
    <source>
        <dbReference type="ARBA" id="ARBA00010447"/>
    </source>
</evidence>
<dbReference type="InterPro" id="IPR015422">
    <property type="entry name" value="PyrdxlP-dep_Trfase_small"/>
</dbReference>